<comment type="caution">
    <text evidence="1">The sequence shown here is derived from an EMBL/GenBank/DDBJ whole genome shotgun (WGS) entry which is preliminary data.</text>
</comment>
<proteinExistence type="predicted"/>
<reference evidence="1 2" key="1">
    <citation type="journal article" date="2017" name="Arch. Microbiol.">
        <title>Mariprofundus micogutta sp. nov., a novel iron-oxidizing zetaproteobacterium isolated from a deep-sea hydrothermal field at the Bayonnaise knoll of the Izu-Ogasawara arc, and a description of Mariprofundales ord. nov. and Zetaproteobacteria classis nov.</title>
        <authorList>
            <person name="Makita H."/>
            <person name="Tanaka E."/>
            <person name="Mitsunobu S."/>
            <person name="Miyazaki M."/>
            <person name="Nunoura T."/>
            <person name="Uematsu K."/>
            <person name="Takaki Y."/>
            <person name="Nishi S."/>
            <person name="Shimamura S."/>
            <person name="Takai K."/>
        </authorList>
    </citation>
    <scope>NUCLEOTIDE SEQUENCE [LARGE SCALE GENOMIC DNA]</scope>
    <source>
        <strain evidence="1 2">ET2</strain>
    </source>
</reference>
<dbReference type="Proteomes" id="UP000231632">
    <property type="component" value="Unassembled WGS sequence"/>
</dbReference>
<name>A0A1L8CPL5_9PROT</name>
<dbReference type="AlphaFoldDB" id="A0A1L8CPL5"/>
<dbReference type="RefSeq" id="WP_072660127.1">
    <property type="nucleotide sequence ID" value="NZ_BDFD01000016.1"/>
</dbReference>
<evidence type="ECO:0000313" key="1">
    <source>
        <dbReference type="EMBL" id="GAV20824.1"/>
    </source>
</evidence>
<dbReference type="STRING" id="1921010.MMIC_P1799"/>
<organism evidence="1 2">
    <name type="scientific">Mariprofundus micogutta</name>
    <dbReference type="NCBI Taxonomy" id="1921010"/>
    <lineage>
        <taxon>Bacteria</taxon>
        <taxon>Pseudomonadati</taxon>
        <taxon>Pseudomonadota</taxon>
        <taxon>Candidatius Mariprofundia</taxon>
        <taxon>Mariprofundales</taxon>
        <taxon>Mariprofundaceae</taxon>
        <taxon>Mariprofundus</taxon>
    </lineage>
</organism>
<keyword evidence="2" id="KW-1185">Reference proteome</keyword>
<gene>
    <name evidence="1" type="ORF">MMIC_P1799</name>
</gene>
<accession>A0A1L8CPL5</accession>
<sequence>MEDEIKLSGFVRHPTGDDLEVDDLHNLKLCITELDDLGSYKLDEDDACDVRMLLITKKDEFDRTKNPIIAMEAFVISHKVGLFPPMWVLNFFANGFEEYHEALGKISLDRVLGLVRGKGQTNAFKELINKDRNENVALEAYRLRHLFNISIEEAAFMVFRRIEHMDGQNNWDLTGLNIRAISEETIKDICNRGIDPFRQSDHPYDLSDLSLEDKLKWLEPYRGRLDSYEFPDKIKSLV</sequence>
<dbReference type="EMBL" id="BDFD01000016">
    <property type="protein sequence ID" value="GAV20824.1"/>
    <property type="molecule type" value="Genomic_DNA"/>
</dbReference>
<protein>
    <submittedName>
        <fullName evidence="1">Uncharacterized protein</fullName>
    </submittedName>
</protein>
<evidence type="ECO:0000313" key="2">
    <source>
        <dbReference type="Proteomes" id="UP000231632"/>
    </source>
</evidence>